<evidence type="ECO:0000256" key="2">
    <source>
        <dbReference type="SAM" id="MobiDB-lite"/>
    </source>
</evidence>
<reference evidence="3" key="1">
    <citation type="submission" date="2020-09" db="EMBL/GenBank/DDBJ databases">
        <title>Brevundimonas sp. LVF2 isolated from a puddle in Goettingen, Germany.</title>
        <authorList>
            <person name="Friedrich I."/>
            <person name="Klassen A."/>
            <person name="Hannes N."/>
            <person name="Schneider D."/>
            <person name="Hertel R."/>
            <person name="Daniel R."/>
        </authorList>
    </citation>
    <scope>NUCLEOTIDE SEQUENCE</scope>
    <source>
        <strain evidence="3">LVF2</strain>
    </source>
</reference>
<organism evidence="3 4">
    <name type="scientific">Brevundimonas goettingensis</name>
    <dbReference type="NCBI Taxonomy" id="2774190"/>
    <lineage>
        <taxon>Bacteria</taxon>
        <taxon>Pseudomonadati</taxon>
        <taxon>Pseudomonadota</taxon>
        <taxon>Alphaproteobacteria</taxon>
        <taxon>Caulobacterales</taxon>
        <taxon>Caulobacteraceae</taxon>
        <taxon>Brevundimonas</taxon>
    </lineage>
</organism>
<dbReference type="AlphaFoldDB" id="A0A975C2L8"/>
<name>A0A975C2L8_9CAUL</name>
<dbReference type="EMBL" id="CP062222">
    <property type="protein sequence ID" value="QTC91324.1"/>
    <property type="molecule type" value="Genomic_DNA"/>
</dbReference>
<sequence>MSEHAIRKRITQHEATKRDWGDAEAIRQAEERLEEQRARAVAKAEAEAEAAEAASPGARAAVLFSADVEPDEPVGPAELAHQATVASGRAMRSGLWNEAKALAGLVESYTRLAERKKESELTPETAPLGLIVDLVFGSEGRWLSRMSMIGARDNDPDTAIKERFWDRKERRDKREEAERQTRWTKAMGEFTRGALMGRRGAETYWRGVAEAQGVVLPEAPKVDGEEEVEMDTELG</sequence>
<gene>
    <name evidence="3" type="ORF">IFJ75_19365</name>
</gene>
<accession>A0A975C2L8</accession>
<feature type="region of interest" description="Disordered" evidence="2">
    <location>
        <begin position="1"/>
        <end position="23"/>
    </location>
</feature>
<feature type="coiled-coil region" evidence="1">
    <location>
        <begin position="23"/>
        <end position="50"/>
    </location>
</feature>
<evidence type="ECO:0000313" key="3">
    <source>
        <dbReference type="EMBL" id="QTC91324.1"/>
    </source>
</evidence>
<dbReference type="RefSeq" id="WP_207870499.1">
    <property type="nucleotide sequence ID" value="NZ_CP062222.1"/>
</dbReference>
<dbReference type="KEGG" id="bgoe:IFJ75_19365"/>
<keyword evidence="4" id="KW-1185">Reference proteome</keyword>
<evidence type="ECO:0000256" key="1">
    <source>
        <dbReference type="SAM" id="Coils"/>
    </source>
</evidence>
<dbReference type="Proteomes" id="UP000663918">
    <property type="component" value="Chromosome"/>
</dbReference>
<evidence type="ECO:0000313" key="4">
    <source>
        <dbReference type="Proteomes" id="UP000663918"/>
    </source>
</evidence>
<proteinExistence type="predicted"/>
<protein>
    <submittedName>
        <fullName evidence="3">Uncharacterized protein</fullName>
    </submittedName>
</protein>
<keyword evidence="1" id="KW-0175">Coiled coil</keyword>